<sequence>MSEPVHEPAPESESETSKLERNWTELLQELRVIQTGTQILTGFLLTLPFQAQFPSLTPFQRTLYLCLVIGAALATALALAPVSVHRALFRLGDKRQIVDTGNGLAIVTLAVVALVLTGTITFVFDVVVGDTAALVVGSAALVVLASLWVVLPLRVRSRGRTANSGSGHDGTGHSGTGRT</sequence>
<gene>
    <name evidence="3" type="ORF">B7R21_10980</name>
</gene>
<keyword evidence="2" id="KW-1133">Transmembrane helix</keyword>
<dbReference type="OrthoDB" id="3625784at2"/>
<feature type="transmembrane region" description="Helical" evidence="2">
    <location>
        <begin position="132"/>
        <end position="151"/>
    </location>
</feature>
<accession>A0A3E0VQG4</accession>
<dbReference type="RefSeq" id="WP_116283310.1">
    <property type="nucleotide sequence ID" value="NZ_NBXA01000022.1"/>
</dbReference>
<feature type="compositionally biased region" description="Gly residues" evidence="1">
    <location>
        <begin position="167"/>
        <end position="179"/>
    </location>
</feature>
<feature type="region of interest" description="Disordered" evidence="1">
    <location>
        <begin position="159"/>
        <end position="179"/>
    </location>
</feature>
<dbReference type="AlphaFoldDB" id="A0A3E0VQG4"/>
<name>A0A3E0VQG4_9MICO</name>
<reference evidence="3 4" key="1">
    <citation type="submission" date="2017-04" db="EMBL/GenBank/DDBJ databases">
        <title>Comparative genome analysis of Subtercola boreus.</title>
        <authorList>
            <person name="Cho Y.-J."/>
            <person name="Cho A."/>
            <person name="Kim O.-S."/>
            <person name="Lee J.-I."/>
        </authorList>
    </citation>
    <scope>NUCLEOTIDE SEQUENCE [LARGE SCALE GENOMIC DNA]</scope>
    <source>
        <strain evidence="3 4">P27444</strain>
    </source>
</reference>
<evidence type="ECO:0000313" key="4">
    <source>
        <dbReference type="Proteomes" id="UP000256709"/>
    </source>
</evidence>
<feature type="transmembrane region" description="Helical" evidence="2">
    <location>
        <begin position="103"/>
        <end position="126"/>
    </location>
</feature>
<dbReference type="EMBL" id="NBXA01000022">
    <property type="protein sequence ID" value="RFA11869.1"/>
    <property type="molecule type" value="Genomic_DNA"/>
</dbReference>
<organism evidence="3 4">
    <name type="scientific">Subtercola boreus</name>
    <dbReference type="NCBI Taxonomy" id="120213"/>
    <lineage>
        <taxon>Bacteria</taxon>
        <taxon>Bacillati</taxon>
        <taxon>Actinomycetota</taxon>
        <taxon>Actinomycetes</taxon>
        <taxon>Micrococcales</taxon>
        <taxon>Microbacteriaceae</taxon>
        <taxon>Subtercola</taxon>
    </lineage>
</organism>
<proteinExistence type="predicted"/>
<keyword evidence="2" id="KW-0812">Transmembrane</keyword>
<dbReference type="Proteomes" id="UP000256709">
    <property type="component" value="Unassembled WGS sequence"/>
</dbReference>
<protein>
    <recommendedName>
        <fullName evidence="5">Sodium:proton antiporter</fullName>
    </recommendedName>
</protein>
<evidence type="ECO:0008006" key="5">
    <source>
        <dbReference type="Google" id="ProtNLM"/>
    </source>
</evidence>
<evidence type="ECO:0000256" key="1">
    <source>
        <dbReference type="SAM" id="MobiDB-lite"/>
    </source>
</evidence>
<comment type="caution">
    <text evidence="3">The sequence shown here is derived from an EMBL/GenBank/DDBJ whole genome shotgun (WGS) entry which is preliminary data.</text>
</comment>
<evidence type="ECO:0000256" key="2">
    <source>
        <dbReference type="SAM" id="Phobius"/>
    </source>
</evidence>
<dbReference type="InterPro" id="IPR046291">
    <property type="entry name" value="DUF6328"/>
</dbReference>
<evidence type="ECO:0000313" key="3">
    <source>
        <dbReference type="EMBL" id="RFA11869.1"/>
    </source>
</evidence>
<feature type="transmembrane region" description="Helical" evidence="2">
    <location>
        <begin position="62"/>
        <end position="82"/>
    </location>
</feature>
<keyword evidence="2" id="KW-0472">Membrane</keyword>
<dbReference type="Pfam" id="PF19853">
    <property type="entry name" value="DUF6328"/>
    <property type="match status" value="1"/>
</dbReference>